<dbReference type="RefSeq" id="WP_052038464.1">
    <property type="nucleotide sequence ID" value="NZ_KN150745.1"/>
</dbReference>
<proteinExistence type="predicted"/>
<protein>
    <submittedName>
        <fullName evidence="1">Uncharacterized protein</fullName>
    </submittedName>
</protein>
<organism evidence="1 2">
    <name type="scientific">Proteus vulgaris</name>
    <dbReference type="NCBI Taxonomy" id="585"/>
    <lineage>
        <taxon>Bacteria</taxon>
        <taxon>Pseudomonadati</taxon>
        <taxon>Pseudomonadota</taxon>
        <taxon>Gammaproteobacteria</taxon>
        <taxon>Enterobacterales</taxon>
        <taxon>Morganellaceae</taxon>
        <taxon>Proteus</taxon>
    </lineage>
</organism>
<dbReference type="EMBL" id="UGTW01000001">
    <property type="protein sequence ID" value="SUC17425.1"/>
    <property type="molecule type" value="Genomic_DNA"/>
</dbReference>
<name>A0A379FCW0_PROVU</name>
<dbReference type="OrthoDB" id="6636958at2"/>
<reference evidence="1 2" key="1">
    <citation type="submission" date="2018-06" db="EMBL/GenBank/DDBJ databases">
        <authorList>
            <consortium name="Pathogen Informatics"/>
            <person name="Doyle S."/>
        </authorList>
    </citation>
    <scope>NUCLEOTIDE SEQUENCE [LARGE SCALE GENOMIC DNA]</scope>
    <source>
        <strain evidence="1 2">NCTC10376</strain>
    </source>
</reference>
<dbReference type="AlphaFoldDB" id="A0A379FCW0"/>
<accession>A0A379FCW0</accession>
<evidence type="ECO:0000313" key="1">
    <source>
        <dbReference type="EMBL" id="SUC17425.1"/>
    </source>
</evidence>
<gene>
    <name evidence="1" type="ORF">NCTC10376_03368</name>
</gene>
<sequence length="112" mass="12898">MEHRYTRDCPRPDYDEKITEWLNKQSRNSCSSMSYPVALYHGGYIYRCIKGSGLGDYVSICEFLKSLNLVNMIADDATFRGYDAVFSTIPDKVDLLKRKFSLSDIPRNEPAK</sequence>
<evidence type="ECO:0000313" key="2">
    <source>
        <dbReference type="Proteomes" id="UP000254331"/>
    </source>
</evidence>
<dbReference type="Proteomes" id="UP000254331">
    <property type="component" value="Unassembled WGS sequence"/>
</dbReference>